<keyword evidence="3" id="KW-0378">Hydrolase</keyword>
<dbReference type="PANTHER" id="PTHR36173:SF2">
    <property type="entry name" value="RIBONUCLEASE VAPC16"/>
    <property type="match status" value="1"/>
</dbReference>
<organism evidence="6 7">
    <name type="scientific">Svornostia abyssi</name>
    <dbReference type="NCBI Taxonomy" id="2898438"/>
    <lineage>
        <taxon>Bacteria</taxon>
        <taxon>Bacillati</taxon>
        <taxon>Actinomycetota</taxon>
        <taxon>Thermoleophilia</taxon>
        <taxon>Solirubrobacterales</taxon>
        <taxon>Baekduiaceae</taxon>
        <taxon>Svornostia</taxon>
    </lineage>
</organism>
<dbReference type="SUPFAM" id="SSF88723">
    <property type="entry name" value="PIN domain-like"/>
    <property type="match status" value="1"/>
</dbReference>
<dbReference type="InterPro" id="IPR041705">
    <property type="entry name" value="PIN_Sll0205"/>
</dbReference>
<accession>A0ABY5PN00</accession>
<dbReference type="Gene3D" id="3.40.50.1010">
    <property type="entry name" value="5'-nuclease"/>
    <property type="match status" value="1"/>
</dbReference>
<protein>
    <submittedName>
        <fullName evidence="6">Type II toxin-antitoxin system VapC family toxin</fullName>
    </submittedName>
</protein>
<evidence type="ECO:0000313" key="6">
    <source>
        <dbReference type="EMBL" id="UUY06069.1"/>
    </source>
</evidence>
<dbReference type="InterPro" id="IPR052919">
    <property type="entry name" value="TA_system_RNase"/>
</dbReference>
<evidence type="ECO:0000256" key="2">
    <source>
        <dbReference type="ARBA" id="ARBA00022723"/>
    </source>
</evidence>
<dbReference type="CDD" id="cd09872">
    <property type="entry name" value="PIN_Sll0205-like"/>
    <property type="match status" value="1"/>
</dbReference>
<evidence type="ECO:0000313" key="7">
    <source>
        <dbReference type="Proteomes" id="UP001058860"/>
    </source>
</evidence>
<dbReference type="PANTHER" id="PTHR36173">
    <property type="entry name" value="RIBONUCLEASE VAPC16-RELATED"/>
    <property type="match status" value="1"/>
</dbReference>
<sequence>MRLLLDSQAVFLWMTGGPLPRVAQQAIGDERNHLAVSAATFWELGIKRAKGKLPLTEEHLAALLDTDLEPLAISPAHALAAGALPPLHADPFDRMLVAQAQVEGMTLVGSDAVFAAYGADVLWD</sequence>
<evidence type="ECO:0000256" key="1">
    <source>
        <dbReference type="ARBA" id="ARBA00022722"/>
    </source>
</evidence>
<dbReference type="EMBL" id="CP088295">
    <property type="protein sequence ID" value="UUY06069.1"/>
    <property type="molecule type" value="Genomic_DNA"/>
</dbReference>
<name>A0ABY5PN00_9ACTN</name>
<keyword evidence="4" id="KW-0460">Magnesium</keyword>
<keyword evidence="1" id="KW-0540">Nuclease</keyword>
<keyword evidence="2" id="KW-0479">Metal-binding</keyword>
<evidence type="ECO:0000259" key="5">
    <source>
        <dbReference type="Pfam" id="PF01850"/>
    </source>
</evidence>
<dbReference type="InterPro" id="IPR002716">
    <property type="entry name" value="PIN_dom"/>
</dbReference>
<proteinExistence type="predicted"/>
<dbReference type="Proteomes" id="UP001058860">
    <property type="component" value="Chromosome"/>
</dbReference>
<gene>
    <name evidence="6" type="ORF">LRS13_11305</name>
</gene>
<dbReference type="InterPro" id="IPR029060">
    <property type="entry name" value="PIN-like_dom_sf"/>
</dbReference>
<evidence type="ECO:0000256" key="3">
    <source>
        <dbReference type="ARBA" id="ARBA00022801"/>
    </source>
</evidence>
<evidence type="ECO:0000256" key="4">
    <source>
        <dbReference type="ARBA" id="ARBA00022842"/>
    </source>
</evidence>
<dbReference type="Pfam" id="PF01850">
    <property type="entry name" value="PIN"/>
    <property type="match status" value="1"/>
</dbReference>
<feature type="domain" description="PIN" evidence="5">
    <location>
        <begin position="4"/>
        <end position="117"/>
    </location>
</feature>
<keyword evidence="7" id="KW-1185">Reference proteome</keyword>
<dbReference type="RefSeq" id="WP_353866500.1">
    <property type="nucleotide sequence ID" value="NZ_CP088295.1"/>
</dbReference>
<reference evidence="7" key="1">
    <citation type="submission" date="2021-11" db="EMBL/GenBank/DDBJ databases">
        <title>Cultivation dependent microbiological survey of springs from the worlds oldest radium mine currently devoted to the extraction of radon-saturated water.</title>
        <authorList>
            <person name="Kapinusova G."/>
            <person name="Smrhova T."/>
            <person name="Strejcek M."/>
            <person name="Suman J."/>
            <person name="Jani K."/>
            <person name="Pajer P."/>
            <person name="Uhlik O."/>
        </authorList>
    </citation>
    <scope>NUCLEOTIDE SEQUENCE [LARGE SCALE GENOMIC DNA]</scope>
    <source>
        <strain evidence="7">J379</strain>
    </source>
</reference>